<feature type="compositionally biased region" description="Basic and acidic residues" evidence="1">
    <location>
        <begin position="1"/>
        <end position="19"/>
    </location>
</feature>
<evidence type="ECO:0000256" key="1">
    <source>
        <dbReference type="SAM" id="MobiDB-lite"/>
    </source>
</evidence>
<dbReference type="Proteomes" id="UP001374803">
    <property type="component" value="Chromosome"/>
</dbReference>
<evidence type="ECO:0008006" key="4">
    <source>
        <dbReference type="Google" id="ProtNLM"/>
    </source>
</evidence>
<proteinExistence type="predicted"/>
<feature type="region of interest" description="Disordered" evidence="1">
    <location>
        <begin position="1"/>
        <end position="22"/>
    </location>
</feature>
<accession>A0ABZ2KSI9</accession>
<reference evidence="2" key="1">
    <citation type="submission" date="2021-12" db="EMBL/GenBank/DDBJ databases">
        <title>Discovery of the Pendulisporaceae a myxobacterial family with distinct sporulation behavior and unique specialized metabolism.</title>
        <authorList>
            <person name="Garcia R."/>
            <person name="Popoff A."/>
            <person name="Bader C.D."/>
            <person name="Loehr J."/>
            <person name="Walesch S."/>
            <person name="Walt C."/>
            <person name="Boldt J."/>
            <person name="Bunk B."/>
            <person name="Haeckl F.J.F.P.J."/>
            <person name="Gunesch A.P."/>
            <person name="Birkelbach J."/>
            <person name="Nuebel U."/>
            <person name="Pietschmann T."/>
            <person name="Bach T."/>
            <person name="Mueller R."/>
        </authorList>
    </citation>
    <scope>NUCLEOTIDE SEQUENCE</scope>
    <source>
        <strain evidence="2">MSr11367</strain>
    </source>
</reference>
<gene>
    <name evidence="2" type="ORF">LVJ94_32505</name>
</gene>
<keyword evidence="3" id="KW-1185">Reference proteome</keyword>
<organism evidence="2 3">
    <name type="scientific">Pendulispora rubella</name>
    <dbReference type="NCBI Taxonomy" id="2741070"/>
    <lineage>
        <taxon>Bacteria</taxon>
        <taxon>Pseudomonadati</taxon>
        <taxon>Myxococcota</taxon>
        <taxon>Myxococcia</taxon>
        <taxon>Myxococcales</taxon>
        <taxon>Sorangiineae</taxon>
        <taxon>Pendulisporaceae</taxon>
        <taxon>Pendulispora</taxon>
    </lineage>
</organism>
<sequence length="281" mass="27834">MACSSDDDKSNGGDDDRAPKSGFVSVFNSKIVVGTVEAGSYQAIASFTDASGVTGGVQGAKCETSKDGGCTLSLCPTSSGTDAGPVGDAGAAKIVHAGAIDITGASESPIRLEPQSDGQYKSAQGGKSIWAGGEDLKIHAAGNTSGVGAFDAALKAPSNVKVTAPAWGTQGPTIDRSKDLELAWSVSGGSASGQIQTLISGLAAGGGKSATLTCTHAVADGKAKIPAALLGKFEAAKTNFSMLAIEKGTQNVSPDWKVTLLLQSTATREGGAPAAGLATMQ</sequence>
<dbReference type="EMBL" id="CP089983">
    <property type="protein sequence ID" value="WXB01629.1"/>
    <property type="molecule type" value="Genomic_DNA"/>
</dbReference>
<evidence type="ECO:0000313" key="2">
    <source>
        <dbReference type="EMBL" id="WXB01629.1"/>
    </source>
</evidence>
<evidence type="ECO:0000313" key="3">
    <source>
        <dbReference type="Proteomes" id="UP001374803"/>
    </source>
</evidence>
<protein>
    <recommendedName>
        <fullName evidence="4">Lipoprotein</fullName>
    </recommendedName>
</protein>
<name>A0ABZ2KSI9_9BACT</name>
<dbReference type="RefSeq" id="WP_394831243.1">
    <property type="nucleotide sequence ID" value="NZ_CP089929.1"/>
</dbReference>